<reference evidence="1" key="1">
    <citation type="journal article" date="2023" name="G3 (Bethesda)">
        <title>A reference genome for the long-term kleptoplast-retaining sea slug Elysia crispata morphotype clarki.</title>
        <authorList>
            <person name="Eastman K.E."/>
            <person name="Pendleton A.L."/>
            <person name="Shaikh M.A."/>
            <person name="Suttiyut T."/>
            <person name="Ogas R."/>
            <person name="Tomko P."/>
            <person name="Gavelis G."/>
            <person name="Widhalm J.R."/>
            <person name="Wisecaver J.H."/>
        </authorList>
    </citation>
    <scope>NUCLEOTIDE SEQUENCE</scope>
    <source>
        <strain evidence="1">ECLA1</strain>
    </source>
</reference>
<evidence type="ECO:0000313" key="2">
    <source>
        <dbReference type="Proteomes" id="UP001283361"/>
    </source>
</evidence>
<accession>A0AAE0YPJ6</accession>
<dbReference type="EMBL" id="JAWDGP010005718">
    <property type="protein sequence ID" value="KAK3753158.1"/>
    <property type="molecule type" value="Genomic_DNA"/>
</dbReference>
<comment type="caution">
    <text evidence="1">The sequence shown here is derived from an EMBL/GenBank/DDBJ whole genome shotgun (WGS) entry which is preliminary data.</text>
</comment>
<organism evidence="1 2">
    <name type="scientific">Elysia crispata</name>
    <name type="common">lettuce slug</name>
    <dbReference type="NCBI Taxonomy" id="231223"/>
    <lineage>
        <taxon>Eukaryota</taxon>
        <taxon>Metazoa</taxon>
        <taxon>Spiralia</taxon>
        <taxon>Lophotrochozoa</taxon>
        <taxon>Mollusca</taxon>
        <taxon>Gastropoda</taxon>
        <taxon>Heterobranchia</taxon>
        <taxon>Euthyneura</taxon>
        <taxon>Panpulmonata</taxon>
        <taxon>Sacoglossa</taxon>
        <taxon>Placobranchoidea</taxon>
        <taxon>Plakobranchidae</taxon>
        <taxon>Elysia</taxon>
    </lineage>
</organism>
<dbReference type="Proteomes" id="UP001283361">
    <property type="component" value="Unassembled WGS sequence"/>
</dbReference>
<gene>
    <name evidence="1" type="ORF">RRG08_024434</name>
</gene>
<protein>
    <submittedName>
        <fullName evidence="1">Uncharacterized protein</fullName>
    </submittedName>
</protein>
<keyword evidence="2" id="KW-1185">Reference proteome</keyword>
<name>A0AAE0YPJ6_9GAST</name>
<evidence type="ECO:0000313" key="1">
    <source>
        <dbReference type="EMBL" id="KAK3753158.1"/>
    </source>
</evidence>
<sequence>MPASLRVSHFEFKKRKFAFFCAATDDRTLLDCLTCRIMQDALVQPGSARQFAAPVIDPNKEYHIEDAHQQLGTG</sequence>
<dbReference type="AlphaFoldDB" id="A0AAE0YPJ6"/>
<proteinExistence type="predicted"/>